<evidence type="ECO:0000256" key="1">
    <source>
        <dbReference type="ARBA" id="ARBA00012513"/>
    </source>
</evidence>
<dbReference type="SUPFAM" id="SSF52058">
    <property type="entry name" value="L domain-like"/>
    <property type="match status" value="1"/>
</dbReference>
<keyword evidence="3" id="KW-0808">Transferase</keyword>
<organism evidence="9">
    <name type="scientific">Salvia splendens</name>
    <name type="common">Scarlet sage</name>
    <dbReference type="NCBI Taxonomy" id="180675"/>
    <lineage>
        <taxon>Eukaryota</taxon>
        <taxon>Viridiplantae</taxon>
        <taxon>Streptophyta</taxon>
        <taxon>Embryophyta</taxon>
        <taxon>Tracheophyta</taxon>
        <taxon>Spermatophyta</taxon>
        <taxon>Magnoliopsida</taxon>
        <taxon>eudicotyledons</taxon>
        <taxon>Gunneridae</taxon>
        <taxon>Pentapetalae</taxon>
        <taxon>asterids</taxon>
        <taxon>lamiids</taxon>
        <taxon>Lamiales</taxon>
        <taxon>Lamiaceae</taxon>
        <taxon>Nepetoideae</taxon>
        <taxon>Mentheae</taxon>
        <taxon>Salviinae</taxon>
        <taxon>Salvia</taxon>
        <taxon>Salvia subgen. Calosphace</taxon>
        <taxon>core Calosphace</taxon>
    </lineage>
</organism>
<dbReference type="GO" id="GO:0005524">
    <property type="term" value="F:ATP binding"/>
    <property type="evidence" value="ECO:0007669"/>
    <property type="project" value="UniProtKB-KW"/>
</dbReference>
<keyword evidence="10" id="KW-1185">Reference proteome</keyword>
<comment type="caution">
    <text evidence="9">The sequence shown here is derived from an EMBL/GenBank/DDBJ whole genome shotgun (WGS) entry which is preliminary data.</text>
</comment>
<dbReference type="EC" id="2.7.11.1" evidence="1"/>
<gene>
    <name evidence="9" type="ORF">SASPL_149477</name>
</gene>
<dbReference type="InterPro" id="IPR001611">
    <property type="entry name" value="Leu-rich_rpt"/>
</dbReference>
<dbReference type="InterPro" id="IPR011009">
    <property type="entry name" value="Kinase-like_dom_sf"/>
</dbReference>
<dbReference type="Gene3D" id="1.10.510.10">
    <property type="entry name" value="Transferase(Phosphotransferase) domain 1"/>
    <property type="match status" value="1"/>
</dbReference>
<evidence type="ECO:0000256" key="7">
    <source>
        <dbReference type="ARBA" id="ARBA00047899"/>
    </source>
</evidence>
<proteinExistence type="predicted"/>
<dbReference type="PANTHER" id="PTHR48005:SF16">
    <property type="entry name" value="MDIS1-INTERACTING RECEPTOR LIKE KINASE 2-LIKE ISOFORM X1"/>
    <property type="match status" value="1"/>
</dbReference>
<dbReference type="GO" id="GO:0004674">
    <property type="term" value="F:protein serine/threonine kinase activity"/>
    <property type="evidence" value="ECO:0007669"/>
    <property type="project" value="UniProtKB-KW"/>
</dbReference>
<evidence type="ECO:0000256" key="8">
    <source>
        <dbReference type="ARBA" id="ARBA00048679"/>
    </source>
</evidence>
<dbReference type="InterPro" id="IPR051420">
    <property type="entry name" value="Ser_Thr_Kinases_DiverseReg"/>
</dbReference>
<dbReference type="Proteomes" id="UP000298416">
    <property type="component" value="Unassembled WGS sequence"/>
</dbReference>
<accession>A0A8X8WCM6</accession>
<evidence type="ECO:0000256" key="2">
    <source>
        <dbReference type="ARBA" id="ARBA00022527"/>
    </source>
</evidence>
<keyword evidence="4" id="KW-0547">Nucleotide-binding</keyword>
<reference evidence="9" key="1">
    <citation type="submission" date="2018-01" db="EMBL/GenBank/DDBJ databases">
        <authorList>
            <person name="Mao J.F."/>
        </authorList>
    </citation>
    <scope>NUCLEOTIDE SEQUENCE</scope>
    <source>
        <strain evidence="9">Huo1</strain>
        <tissue evidence="9">Leaf</tissue>
    </source>
</reference>
<sequence>MVTYWSVGIGSHVWRSSGGFHFLHDGDEEIHAFCSKHDGATTHGVRMSREVIAVVLKCVSCDSKSRPCMKEVSQELAKHPPRLTMPWLDPNVIASNVSDSNREMKALMNFGWPYINSTAPHCHWIGLTCDDRGRVAELSLKSRVRCNTSKAWKCHDVGYLDPLVFTSLTSIHLTSCGLYGDIPPQIGYLSNLTYLNLSNNQLNSQLPLSLANPSELRNIDLSWNNISGGVPQSVLHFRDRGQHHPPHLISNMATYSRFGTSMATSPIKISSKQHKTLTSDTASELEEESKCIANVSFILHRNWKKRACFSSMTIWKEEVSLASRLLDLHSSNQTLLVGTRGYIAPELAFTMVVTEKCDAYSFGVLALEVMFGDHPGDFISSMTMVKRSTQFAPNMMVQQLMDKRLPSLDEDVRMSRKMHKL</sequence>
<dbReference type="InterPro" id="IPR032675">
    <property type="entry name" value="LRR_dom_sf"/>
</dbReference>
<name>A0A8X8WCM6_SALSN</name>
<keyword evidence="6" id="KW-0067">ATP-binding</keyword>
<evidence type="ECO:0000256" key="5">
    <source>
        <dbReference type="ARBA" id="ARBA00022777"/>
    </source>
</evidence>
<protein>
    <recommendedName>
        <fullName evidence="1">non-specific serine/threonine protein kinase</fullName>
        <ecNumber evidence="1">2.7.11.1</ecNumber>
    </recommendedName>
</protein>
<comment type="catalytic activity">
    <reaction evidence="8">
        <text>L-seryl-[protein] + ATP = O-phospho-L-seryl-[protein] + ADP + H(+)</text>
        <dbReference type="Rhea" id="RHEA:17989"/>
        <dbReference type="Rhea" id="RHEA-COMP:9863"/>
        <dbReference type="Rhea" id="RHEA-COMP:11604"/>
        <dbReference type="ChEBI" id="CHEBI:15378"/>
        <dbReference type="ChEBI" id="CHEBI:29999"/>
        <dbReference type="ChEBI" id="CHEBI:30616"/>
        <dbReference type="ChEBI" id="CHEBI:83421"/>
        <dbReference type="ChEBI" id="CHEBI:456216"/>
        <dbReference type="EC" id="2.7.11.1"/>
    </reaction>
</comment>
<dbReference type="PROSITE" id="PS51450">
    <property type="entry name" value="LRR"/>
    <property type="match status" value="1"/>
</dbReference>
<evidence type="ECO:0000256" key="3">
    <source>
        <dbReference type="ARBA" id="ARBA00022679"/>
    </source>
</evidence>
<dbReference type="SUPFAM" id="SSF56112">
    <property type="entry name" value="Protein kinase-like (PK-like)"/>
    <property type="match status" value="1"/>
</dbReference>
<dbReference type="Gene3D" id="3.80.10.10">
    <property type="entry name" value="Ribonuclease Inhibitor"/>
    <property type="match status" value="1"/>
</dbReference>
<evidence type="ECO:0000313" key="10">
    <source>
        <dbReference type="Proteomes" id="UP000298416"/>
    </source>
</evidence>
<reference evidence="9" key="2">
    <citation type="submission" date="2020-08" db="EMBL/GenBank/DDBJ databases">
        <title>Plant Genome Project.</title>
        <authorList>
            <person name="Zhang R.-G."/>
        </authorList>
    </citation>
    <scope>NUCLEOTIDE SEQUENCE</scope>
    <source>
        <strain evidence="9">Huo1</strain>
        <tissue evidence="9">Leaf</tissue>
    </source>
</reference>
<dbReference type="Pfam" id="PF13855">
    <property type="entry name" value="LRR_8"/>
    <property type="match status" value="1"/>
</dbReference>
<evidence type="ECO:0000313" key="9">
    <source>
        <dbReference type="EMBL" id="KAG6391719.1"/>
    </source>
</evidence>
<evidence type="ECO:0000256" key="6">
    <source>
        <dbReference type="ARBA" id="ARBA00022840"/>
    </source>
</evidence>
<dbReference type="PANTHER" id="PTHR48005">
    <property type="entry name" value="LEUCINE RICH REPEAT KINASE 2"/>
    <property type="match status" value="1"/>
</dbReference>
<comment type="catalytic activity">
    <reaction evidence="7">
        <text>L-threonyl-[protein] + ATP = O-phospho-L-threonyl-[protein] + ADP + H(+)</text>
        <dbReference type="Rhea" id="RHEA:46608"/>
        <dbReference type="Rhea" id="RHEA-COMP:11060"/>
        <dbReference type="Rhea" id="RHEA-COMP:11605"/>
        <dbReference type="ChEBI" id="CHEBI:15378"/>
        <dbReference type="ChEBI" id="CHEBI:30013"/>
        <dbReference type="ChEBI" id="CHEBI:30616"/>
        <dbReference type="ChEBI" id="CHEBI:61977"/>
        <dbReference type="ChEBI" id="CHEBI:456216"/>
        <dbReference type="EC" id="2.7.11.1"/>
    </reaction>
</comment>
<evidence type="ECO:0000256" key="4">
    <source>
        <dbReference type="ARBA" id="ARBA00022741"/>
    </source>
</evidence>
<dbReference type="AlphaFoldDB" id="A0A8X8WCM6"/>
<dbReference type="EMBL" id="PNBA02000019">
    <property type="protein sequence ID" value="KAG6391719.1"/>
    <property type="molecule type" value="Genomic_DNA"/>
</dbReference>
<keyword evidence="2" id="KW-0723">Serine/threonine-protein kinase</keyword>
<keyword evidence="5" id="KW-0418">Kinase</keyword>